<protein>
    <submittedName>
        <fullName evidence="1">Unannotated protein</fullName>
    </submittedName>
</protein>
<gene>
    <name evidence="1" type="ORF">UFOPK1413_00472</name>
</gene>
<dbReference type="AlphaFoldDB" id="A0A6J6BBA7"/>
<organism evidence="1">
    <name type="scientific">freshwater metagenome</name>
    <dbReference type="NCBI Taxonomy" id="449393"/>
    <lineage>
        <taxon>unclassified sequences</taxon>
        <taxon>metagenomes</taxon>
        <taxon>ecological metagenomes</taxon>
    </lineage>
</organism>
<name>A0A6J6BBA7_9ZZZZ</name>
<dbReference type="AntiFam" id="ANF00141">
    <property type="entry name" value="Shadow ORF (opposite guaB)"/>
</dbReference>
<dbReference type="EMBL" id="CAEZSG010000055">
    <property type="protein sequence ID" value="CAB4535944.1"/>
    <property type="molecule type" value="Genomic_DNA"/>
</dbReference>
<proteinExistence type="predicted"/>
<accession>A0A6J6BBA7</accession>
<evidence type="ECO:0000313" key="1">
    <source>
        <dbReference type="EMBL" id="CAB4535944.1"/>
    </source>
</evidence>
<sequence>MGEGFIRLELFHDIEDARRISVRGIDHEDVNAGVSQCARPIPRVTEEPDCRTDAKSTFVVLRRVWVQLALLEIFDRDESDEFACVINKRKFFDLVLGE</sequence>
<reference evidence="1" key="1">
    <citation type="submission" date="2020-05" db="EMBL/GenBank/DDBJ databases">
        <authorList>
            <person name="Chiriac C."/>
            <person name="Salcher M."/>
            <person name="Ghai R."/>
            <person name="Kavagutti S V."/>
        </authorList>
    </citation>
    <scope>NUCLEOTIDE SEQUENCE</scope>
</reference>